<evidence type="ECO:0000313" key="2">
    <source>
        <dbReference type="Proteomes" id="UP000828390"/>
    </source>
</evidence>
<comment type="caution">
    <text evidence="1">The sequence shown here is derived from an EMBL/GenBank/DDBJ whole genome shotgun (WGS) entry which is preliminary data.</text>
</comment>
<dbReference type="AlphaFoldDB" id="A0A9D4J574"/>
<gene>
    <name evidence="1" type="ORF">DPMN_153872</name>
</gene>
<reference evidence="1" key="2">
    <citation type="submission" date="2020-11" db="EMBL/GenBank/DDBJ databases">
        <authorList>
            <person name="McCartney M.A."/>
            <person name="Auch B."/>
            <person name="Kono T."/>
            <person name="Mallez S."/>
            <person name="Becker A."/>
            <person name="Gohl D.M."/>
            <person name="Silverstein K.A.T."/>
            <person name="Koren S."/>
            <person name="Bechman K.B."/>
            <person name="Herman A."/>
            <person name="Abrahante J.E."/>
            <person name="Garbe J."/>
        </authorList>
    </citation>
    <scope>NUCLEOTIDE SEQUENCE</scope>
    <source>
        <strain evidence="1">Duluth1</strain>
        <tissue evidence="1">Whole animal</tissue>
    </source>
</reference>
<protein>
    <submittedName>
        <fullName evidence="1">Uncharacterized protein</fullName>
    </submittedName>
</protein>
<proteinExistence type="predicted"/>
<name>A0A9D4J574_DREPO</name>
<dbReference type="EMBL" id="JAIWYP010000007">
    <property type="protein sequence ID" value="KAH3800241.1"/>
    <property type="molecule type" value="Genomic_DNA"/>
</dbReference>
<dbReference type="Proteomes" id="UP000828390">
    <property type="component" value="Unassembled WGS sequence"/>
</dbReference>
<evidence type="ECO:0000313" key="1">
    <source>
        <dbReference type="EMBL" id="KAH3800241.1"/>
    </source>
</evidence>
<organism evidence="1 2">
    <name type="scientific">Dreissena polymorpha</name>
    <name type="common">Zebra mussel</name>
    <name type="synonym">Mytilus polymorpha</name>
    <dbReference type="NCBI Taxonomy" id="45954"/>
    <lineage>
        <taxon>Eukaryota</taxon>
        <taxon>Metazoa</taxon>
        <taxon>Spiralia</taxon>
        <taxon>Lophotrochozoa</taxon>
        <taxon>Mollusca</taxon>
        <taxon>Bivalvia</taxon>
        <taxon>Autobranchia</taxon>
        <taxon>Heteroconchia</taxon>
        <taxon>Euheterodonta</taxon>
        <taxon>Imparidentia</taxon>
        <taxon>Neoheterodontei</taxon>
        <taxon>Myida</taxon>
        <taxon>Dreissenoidea</taxon>
        <taxon>Dreissenidae</taxon>
        <taxon>Dreissena</taxon>
    </lineage>
</organism>
<accession>A0A9D4J574</accession>
<reference evidence="1" key="1">
    <citation type="journal article" date="2019" name="bioRxiv">
        <title>The Genome of the Zebra Mussel, Dreissena polymorpha: A Resource for Invasive Species Research.</title>
        <authorList>
            <person name="McCartney M.A."/>
            <person name="Auch B."/>
            <person name="Kono T."/>
            <person name="Mallez S."/>
            <person name="Zhang Y."/>
            <person name="Obille A."/>
            <person name="Becker A."/>
            <person name="Abrahante J.E."/>
            <person name="Garbe J."/>
            <person name="Badalamenti J.P."/>
            <person name="Herman A."/>
            <person name="Mangelson H."/>
            <person name="Liachko I."/>
            <person name="Sullivan S."/>
            <person name="Sone E.D."/>
            <person name="Koren S."/>
            <person name="Silverstein K.A.T."/>
            <person name="Beckman K.B."/>
            <person name="Gohl D.M."/>
        </authorList>
    </citation>
    <scope>NUCLEOTIDE SEQUENCE</scope>
    <source>
        <strain evidence="1">Duluth1</strain>
        <tissue evidence="1">Whole animal</tissue>
    </source>
</reference>
<sequence length="51" mass="5672">MQQSGENTSFEPEFIATKIDIVTSDIDVGASEEVVTQQECVEQIISIIDQR</sequence>
<keyword evidence="2" id="KW-1185">Reference proteome</keyword>